<evidence type="ECO:0000256" key="7">
    <source>
        <dbReference type="ARBA" id="ARBA00022984"/>
    </source>
</evidence>
<accession>A0ABS0AR06</accession>
<organism evidence="11 12">
    <name type="scientific">Alloalcanivorax profundimaris</name>
    <dbReference type="NCBI Taxonomy" id="2735259"/>
    <lineage>
        <taxon>Bacteria</taxon>
        <taxon>Pseudomonadati</taxon>
        <taxon>Pseudomonadota</taxon>
        <taxon>Gammaproteobacteria</taxon>
        <taxon>Oceanospirillales</taxon>
        <taxon>Alcanivoracaceae</taxon>
        <taxon>Alloalcanivorax</taxon>
    </lineage>
</organism>
<name>A0ABS0AR06_9GAMM</name>
<evidence type="ECO:0000256" key="9">
    <source>
        <dbReference type="PROSITE-ProRule" id="PRU01373"/>
    </source>
</evidence>
<comment type="pathway">
    <text evidence="1 9">Cell wall biogenesis; peptidoglycan biosynthesis.</text>
</comment>
<evidence type="ECO:0000256" key="2">
    <source>
        <dbReference type="ARBA" id="ARBA00005992"/>
    </source>
</evidence>
<dbReference type="Pfam" id="PF03734">
    <property type="entry name" value="YkuD"/>
    <property type="match status" value="1"/>
</dbReference>
<dbReference type="CDD" id="cd16913">
    <property type="entry name" value="YkuD_like"/>
    <property type="match status" value="1"/>
</dbReference>
<keyword evidence="5" id="KW-0378">Hydrolase</keyword>
<keyword evidence="12" id="KW-1185">Reference proteome</keyword>
<keyword evidence="7 9" id="KW-0573">Peptidoglycan synthesis</keyword>
<evidence type="ECO:0000256" key="5">
    <source>
        <dbReference type="ARBA" id="ARBA00022801"/>
    </source>
</evidence>
<evidence type="ECO:0000259" key="10">
    <source>
        <dbReference type="PROSITE" id="PS52029"/>
    </source>
</evidence>
<dbReference type="Gene3D" id="2.40.440.10">
    <property type="entry name" value="L,D-transpeptidase catalytic domain-like"/>
    <property type="match status" value="1"/>
</dbReference>
<sequence>MLYRFAMHIIVSLTDQTLTLQDGAESHRFPVSTAAAGAGCHQGSNATPLGRHLVRVRIGDRLPPGAVFRGRRFHGEIYDPARAAEAPGQDWILSRILWLGGLEPGLNLGGDVDSFRRFIYIHGTPDSEPMGTAASHGCIRMRNTDVIALFARVPVATPVTLVE</sequence>
<keyword evidence="3" id="KW-0328">Glycosyltransferase</keyword>
<feature type="active site" description="Nucleophile" evidence="9">
    <location>
        <position position="138"/>
    </location>
</feature>
<feature type="active site" description="Proton donor/acceptor" evidence="9">
    <location>
        <position position="122"/>
    </location>
</feature>
<comment type="similarity">
    <text evidence="2">Belongs to the YkuD family.</text>
</comment>
<dbReference type="InterPro" id="IPR005490">
    <property type="entry name" value="LD_TPept_cat_dom"/>
</dbReference>
<comment type="caution">
    <text evidence="11">The sequence shown here is derived from an EMBL/GenBank/DDBJ whole genome shotgun (WGS) entry which is preliminary data.</text>
</comment>
<gene>
    <name evidence="11" type="ORF">Y5W_01864</name>
</gene>
<evidence type="ECO:0000256" key="4">
    <source>
        <dbReference type="ARBA" id="ARBA00022679"/>
    </source>
</evidence>
<evidence type="ECO:0000256" key="8">
    <source>
        <dbReference type="ARBA" id="ARBA00023316"/>
    </source>
</evidence>
<evidence type="ECO:0000256" key="3">
    <source>
        <dbReference type="ARBA" id="ARBA00022676"/>
    </source>
</evidence>
<dbReference type="InterPro" id="IPR050979">
    <property type="entry name" value="LD-transpeptidase"/>
</dbReference>
<dbReference type="SUPFAM" id="SSF141523">
    <property type="entry name" value="L,D-transpeptidase catalytic domain-like"/>
    <property type="match status" value="1"/>
</dbReference>
<dbReference type="PROSITE" id="PS52029">
    <property type="entry name" value="LD_TPASE"/>
    <property type="match status" value="1"/>
</dbReference>
<dbReference type="InterPro" id="IPR038063">
    <property type="entry name" value="Transpep_catalytic_dom"/>
</dbReference>
<proteinExistence type="inferred from homology"/>
<feature type="domain" description="L,D-TPase catalytic" evidence="10">
    <location>
        <begin position="7"/>
        <end position="162"/>
    </location>
</feature>
<dbReference type="EMBL" id="ARXX01000025">
    <property type="protein sequence ID" value="MBF5056570.1"/>
    <property type="molecule type" value="Genomic_DNA"/>
</dbReference>
<dbReference type="Proteomes" id="UP000662703">
    <property type="component" value="Unassembled WGS sequence"/>
</dbReference>
<evidence type="ECO:0000256" key="1">
    <source>
        <dbReference type="ARBA" id="ARBA00004752"/>
    </source>
</evidence>
<evidence type="ECO:0000313" key="11">
    <source>
        <dbReference type="EMBL" id="MBF5056570.1"/>
    </source>
</evidence>
<protein>
    <recommendedName>
        <fullName evidence="10">L,D-TPase catalytic domain-containing protein</fullName>
    </recommendedName>
</protein>
<keyword evidence="8 9" id="KW-0961">Cell wall biogenesis/degradation</keyword>
<dbReference type="PANTHER" id="PTHR30582:SF24">
    <property type="entry name" value="L,D-TRANSPEPTIDASE ERFK_SRFK-RELATED"/>
    <property type="match status" value="1"/>
</dbReference>
<keyword evidence="4" id="KW-0808">Transferase</keyword>
<evidence type="ECO:0000313" key="12">
    <source>
        <dbReference type="Proteomes" id="UP000662703"/>
    </source>
</evidence>
<reference evidence="11 12" key="1">
    <citation type="submission" date="2012-09" db="EMBL/GenBank/DDBJ databases">
        <title>Genome Sequence of alkane-degrading Bacterium Alcanivorax sp. 521-1.</title>
        <authorList>
            <person name="Lai Q."/>
            <person name="Shao Z."/>
        </authorList>
    </citation>
    <scope>NUCLEOTIDE SEQUENCE [LARGE SCALE GENOMIC DNA]</scope>
    <source>
        <strain evidence="11 12">521-1</strain>
    </source>
</reference>
<evidence type="ECO:0000256" key="6">
    <source>
        <dbReference type="ARBA" id="ARBA00022960"/>
    </source>
</evidence>
<dbReference type="PANTHER" id="PTHR30582">
    <property type="entry name" value="L,D-TRANSPEPTIDASE"/>
    <property type="match status" value="1"/>
</dbReference>
<keyword evidence="6 9" id="KW-0133">Cell shape</keyword>